<proteinExistence type="predicted"/>
<dbReference type="PROSITE" id="PS00078">
    <property type="entry name" value="COX2"/>
    <property type="match status" value="1"/>
</dbReference>
<dbReference type="EMBL" id="CP042436">
    <property type="protein sequence ID" value="QEC62370.1"/>
    <property type="molecule type" value="Genomic_DNA"/>
</dbReference>
<dbReference type="AlphaFoldDB" id="A0A5B8UTE5"/>
<dbReference type="InterPro" id="IPR015943">
    <property type="entry name" value="WD40/YVTN_repeat-like_dom_sf"/>
</dbReference>
<sequence length="660" mass="72582">MKFLSYKLLVPALAILAGSTISGCKPGKAGSSVDADAAQKVYVAPGKYDEVYAFLSGGFSGQVAAYGIPSGRLLKVIPVFSQNAENGYGYSEETKPMLNTSHGFVPWDDSHHPELSKTNGEDDGRWLFINGNNTPRIARINLATFKTVEILELPNIGGNHASPFCTENTEYVVGNTRFSEPLDNSNGDVPINSYKKNFKGAVSFVKVDKDKGAMNLAFQLIVPPFNYDLAHAGKGPSHDWIFFTCYNTEQANTLLEVNASQRDKDFIMAVNWKKAEELIAAGKGTKITAKYAHNVYNENTHTATSVMETGTQTLDVTKFPGLVYYLPCPKSPHGVDVTPDGEYMAASGKLAAVIPVFSFKKMLAAIDKKQYDGMIDGVLPVLKYEDVLHGEVKKPGLGPLHTEFDGKGYAYTTMFVSSEVVKWKIDNLEIIDRIPSYYSPGHLSVVGGDSKKPFGKYLLSLNKITKDRYLPTGPELAQACQLIDITGNKMKLLLDFPTIGEPHYAQMIPAEKILKNQVKFFKLEENKNAYATKSEKDTKVVRNGNRVDVYMTAIRSHLAPDNIEGIKIGDEVYVHVTNLEQDWDVPHGFAIKGANNAELLIMPGETCTLKWTPGLVGIVPYYCTDFCSALHQEMQGYFRVSPAGSNVPVKFSIGENPVTQ</sequence>
<dbReference type="PANTHER" id="PTHR42838:SF2">
    <property type="entry name" value="NITROUS-OXIDE REDUCTASE"/>
    <property type="match status" value="1"/>
</dbReference>
<reference evidence="5 6" key="1">
    <citation type="journal article" date="2017" name="Curr. Microbiol.">
        <title>Mucilaginibacter ginsenosidivorans sp. nov., Isolated from Soil of Ginseng Field.</title>
        <authorList>
            <person name="Kim M.M."/>
            <person name="Siddiqi M.Z."/>
            <person name="Im W.T."/>
        </authorList>
    </citation>
    <scope>NUCLEOTIDE SEQUENCE [LARGE SCALE GENOMIC DNA]</scope>
    <source>
        <strain evidence="5 6">Gsoil 3017</strain>
    </source>
</reference>
<dbReference type="PROSITE" id="PS51257">
    <property type="entry name" value="PROKAR_LIPOPROTEIN"/>
    <property type="match status" value="1"/>
</dbReference>
<dbReference type="GO" id="GO:0050304">
    <property type="term" value="F:nitrous-oxide reductase activity"/>
    <property type="evidence" value="ECO:0007669"/>
    <property type="project" value="UniProtKB-EC"/>
</dbReference>
<evidence type="ECO:0000256" key="3">
    <source>
        <dbReference type="ARBA" id="ARBA00023008"/>
    </source>
</evidence>
<protein>
    <submittedName>
        <fullName evidence="5">Sec-dependent nitrous-oxide reductase</fullName>
        <ecNumber evidence="5">1.7.2.4</ecNumber>
    </submittedName>
</protein>
<dbReference type="KEGG" id="mgin:FRZ54_07160"/>
<dbReference type="Pfam" id="PF18764">
    <property type="entry name" value="nos_propeller"/>
    <property type="match status" value="1"/>
</dbReference>
<dbReference type="InterPro" id="IPR001505">
    <property type="entry name" value="Copper_CuA"/>
</dbReference>
<keyword evidence="2" id="KW-0479">Metal-binding</keyword>
<evidence type="ECO:0000256" key="1">
    <source>
        <dbReference type="ARBA" id="ARBA00004196"/>
    </source>
</evidence>
<evidence type="ECO:0000313" key="6">
    <source>
        <dbReference type="Proteomes" id="UP000321479"/>
    </source>
</evidence>
<evidence type="ECO:0000256" key="4">
    <source>
        <dbReference type="SAM" id="SignalP"/>
    </source>
</evidence>
<evidence type="ECO:0000256" key="2">
    <source>
        <dbReference type="ARBA" id="ARBA00022723"/>
    </source>
</evidence>
<gene>
    <name evidence="5" type="primary">nosZ</name>
    <name evidence="5" type="ORF">FRZ54_07160</name>
</gene>
<dbReference type="InterPro" id="IPR008972">
    <property type="entry name" value="Cupredoxin"/>
</dbReference>
<dbReference type="GO" id="GO:0005507">
    <property type="term" value="F:copper ion binding"/>
    <property type="evidence" value="ECO:0007669"/>
    <property type="project" value="InterPro"/>
</dbReference>
<dbReference type="PANTHER" id="PTHR42838">
    <property type="entry name" value="CYTOCHROME C OXIDASE SUBUNIT II"/>
    <property type="match status" value="1"/>
</dbReference>
<feature type="chain" id="PRO_5022731227" evidence="4">
    <location>
        <begin position="23"/>
        <end position="660"/>
    </location>
</feature>
<organism evidence="5 6">
    <name type="scientific">Mucilaginibacter ginsenosidivorans</name>
    <dbReference type="NCBI Taxonomy" id="398053"/>
    <lineage>
        <taxon>Bacteria</taxon>
        <taxon>Pseudomonadati</taxon>
        <taxon>Bacteroidota</taxon>
        <taxon>Sphingobacteriia</taxon>
        <taxon>Sphingobacteriales</taxon>
        <taxon>Sphingobacteriaceae</taxon>
        <taxon>Mucilaginibacter</taxon>
    </lineage>
</organism>
<dbReference type="NCBIfam" id="TIGR04246">
    <property type="entry name" value="nitrous_NosZ_Gp"/>
    <property type="match status" value="1"/>
</dbReference>
<name>A0A5B8UTE5_9SPHI</name>
<dbReference type="OrthoDB" id="9759695at2"/>
<dbReference type="SUPFAM" id="SSF49503">
    <property type="entry name" value="Cupredoxins"/>
    <property type="match status" value="1"/>
</dbReference>
<accession>A0A5B8UTE5</accession>
<dbReference type="InterPro" id="IPR026468">
    <property type="entry name" value="Nitrous_oxide_Rdtase_Sec-dep"/>
</dbReference>
<dbReference type="RefSeq" id="WP_147030947.1">
    <property type="nucleotide sequence ID" value="NZ_CP042436.1"/>
</dbReference>
<comment type="subcellular location">
    <subcellularLocation>
        <location evidence="1">Cell envelope</location>
    </subcellularLocation>
</comment>
<dbReference type="GO" id="GO:0030313">
    <property type="term" value="C:cell envelope"/>
    <property type="evidence" value="ECO:0007669"/>
    <property type="project" value="UniProtKB-SubCell"/>
</dbReference>
<keyword evidence="3" id="KW-0186">Copper</keyword>
<dbReference type="Gene3D" id="2.130.10.10">
    <property type="entry name" value="YVTN repeat-like/Quinoprotein amine dehydrogenase"/>
    <property type="match status" value="1"/>
</dbReference>
<feature type="signal peptide" evidence="4">
    <location>
        <begin position="1"/>
        <end position="22"/>
    </location>
</feature>
<dbReference type="Gene3D" id="2.60.40.420">
    <property type="entry name" value="Cupredoxins - blue copper proteins"/>
    <property type="match status" value="1"/>
</dbReference>
<dbReference type="InterPro" id="IPR011045">
    <property type="entry name" value="N2O_reductase_N"/>
</dbReference>
<keyword evidence="4" id="KW-0732">Signal</keyword>
<dbReference type="EC" id="1.7.2.4" evidence="5"/>
<dbReference type="Proteomes" id="UP000321479">
    <property type="component" value="Chromosome"/>
</dbReference>
<dbReference type="InterPro" id="IPR051403">
    <property type="entry name" value="NosZ/Cyto_c_oxidase_sub2"/>
</dbReference>
<keyword evidence="5" id="KW-0560">Oxidoreductase</keyword>
<dbReference type="SUPFAM" id="SSF50974">
    <property type="entry name" value="Nitrous oxide reductase, N-terminal domain"/>
    <property type="match status" value="1"/>
</dbReference>
<keyword evidence="6" id="KW-1185">Reference proteome</keyword>
<evidence type="ECO:0000313" key="5">
    <source>
        <dbReference type="EMBL" id="QEC62370.1"/>
    </source>
</evidence>
<dbReference type="InterPro" id="IPR041114">
    <property type="entry name" value="Nos_propeller"/>
</dbReference>